<feature type="compositionally biased region" description="Basic and acidic residues" evidence="1">
    <location>
        <begin position="374"/>
        <end position="388"/>
    </location>
</feature>
<feature type="compositionally biased region" description="Basic and acidic residues" evidence="1">
    <location>
        <begin position="312"/>
        <end position="336"/>
    </location>
</feature>
<feature type="compositionally biased region" description="Basic residues" evidence="1">
    <location>
        <begin position="762"/>
        <end position="773"/>
    </location>
</feature>
<reference evidence="2" key="1">
    <citation type="submission" date="2020-06" db="EMBL/GenBank/DDBJ databases">
        <authorList>
            <consortium name="Plant Systems Biology data submission"/>
        </authorList>
    </citation>
    <scope>NUCLEOTIDE SEQUENCE</scope>
    <source>
        <strain evidence="2">D6</strain>
    </source>
</reference>
<feature type="region of interest" description="Disordered" evidence="1">
    <location>
        <begin position="600"/>
        <end position="621"/>
    </location>
</feature>
<feature type="compositionally biased region" description="Basic and acidic residues" evidence="1">
    <location>
        <begin position="916"/>
        <end position="933"/>
    </location>
</feature>
<feature type="compositionally biased region" description="Basic residues" evidence="1">
    <location>
        <begin position="816"/>
        <end position="828"/>
    </location>
</feature>
<feature type="region of interest" description="Disordered" evidence="1">
    <location>
        <begin position="16"/>
        <end position="39"/>
    </location>
</feature>
<comment type="caution">
    <text evidence="2">The sequence shown here is derived from an EMBL/GenBank/DDBJ whole genome shotgun (WGS) entry which is preliminary data.</text>
</comment>
<dbReference type="EMBL" id="CAICTM010000572">
    <property type="protein sequence ID" value="CAB9513124.1"/>
    <property type="molecule type" value="Genomic_DNA"/>
</dbReference>
<evidence type="ECO:0000256" key="1">
    <source>
        <dbReference type="SAM" id="MobiDB-lite"/>
    </source>
</evidence>
<sequence>MVGDPRETNMLVVNQLPRQQLAEPEPCEDSDSSSNDGNELFLTMSKSQAAKTKFPPGCPIMMSVSSPKMPQLITQVLQGTVEKVGVLVIGGQVEGGNIYQVQVAGDDTFRRVPEKDLVIGLGAPVWFHASGTFEEGMILASQQVPSIMVAHGSADVVYSIQATTSSPFLVHHGVQPHQVFFKAKKLTLDGVKSIYKKRIKKLAAQQQQQQQQQQQPQSTLILPESAKKEEQEGADQEQGNIIQELDSMGSVQQHKDCSNSGIQQMHNQGREQEEQELEQQEMEEEQPQQEMGEQQWAQQQFEEEPQQQHDQSPLRDEQLEELFLRDPPHGLDHGGPEESSMQMMEDRPNSPRVSVVPPDSVPSDPSVVDGEENVAIREQHQEQDKEVAEELSETEVNPTLKSRRVSVMQPDAVVASDPALMQQDFSLGDDQQDQQGANETPEPVWNSPPKSRRVSIMQPDSVESNPCLTPHAENVVDGRVGGKSSSLQRVSAVQPMAEELEAVTDTEALPTSSGTDSENTSVPKVRIKLEQDCCYTASVSTPAKVHQDTMDSVNTAVSPPCPKPSRARMVSTTTTTLQEDDTQGYHPTATLAELAAMQDAEPTATLETTERTKGTSANRCPTPECAADLRAARTPDVVPSAAAPIEAEKRATTSVPPLARDDSLSPVECHNGDAGGDTVGVGGNQKNSGDGTGKQERAFAPAAGPCDSSTDDDVDNPFAPRRAPVKLKLKLKIPGKQKKQPTKKKCQFFDDKDDSPSPSPSKGKKRLRKKKRLSNSDEEAGNCIIPTASRGKKMQKKKQPSVLDYDGDNDDTSTKRPGKKLKKKHKKQMLSIMDRDDGSLNGVSVSSAGEDASFREPKPGRGRKGSSNWDGVDDDFSQDASMGASSHSSVGTLERNPSKKRTALSLAVAADPSSAKGDKPREPNKKDSGDKGKNGMGFAIPRKKPVASPPSRGLLVETTERDIGVGGTAKGLTSAEVGAIRGARVENRVPNRHFQRINVGGYHEFGRAYGLLRAHRSSQGISLDDYGGVGKEVYGHCLKWHLGARCRNDCIRSSSHRALSHDESRELEEALAPAIGVNGPIFCRPLQLSRSFSGNMGAASDNVDEAAVGDDYANSRPTKRQKLFAATQIDQSPGSVTLKLRLPRYFGANFLVNSIEGKGRRLVDKLSKLFSCGISIEGKLINRCWSKESVGESLVVLITGTSVEKLFECQMLIERILFKAVPPSLRGCLLANIGGLNDYRTKHDHGIIHTMNPFSNGEDPDDMHYVLSHKRDLLVRVARDCRERLLREYPSCRIEVTEPHEDFHMIRSHVVISSPDLADCMACRDRLQCWGSNHS</sequence>
<gene>
    <name evidence="2" type="ORF">SEMRO_573_G168950.1</name>
</gene>
<protein>
    <submittedName>
        <fullName evidence="2">Uncharacterized protein</fullName>
    </submittedName>
</protein>
<evidence type="ECO:0000313" key="2">
    <source>
        <dbReference type="EMBL" id="CAB9513124.1"/>
    </source>
</evidence>
<feature type="compositionally biased region" description="Acidic residues" evidence="1">
    <location>
        <begin position="273"/>
        <end position="287"/>
    </location>
</feature>
<feature type="compositionally biased region" description="Basic residues" evidence="1">
    <location>
        <begin position="723"/>
        <end position="746"/>
    </location>
</feature>
<accession>A0A9N8E7B8</accession>
<feature type="compositionally biased region" description="Polar residues" evidence="1">
    <location>
        <begin position="258"/>
        <end position="267"/>
    </location>
</feature>
<feature type="compositionally biased region" description="Basic residues" evidence="1">
    <location>
        <begin position="790"/>
        <end position="799"/>
    </location>
</feature>
<feature type="region of interest" description="Disordered" evidence="1">
    <location>
        <begin position="642"/>
        <end position="969"/>
    </location>
</feature>
<feature type="region of interest" description="Disordered" evidence="1">
    <location>
        <begin position="249"/>
        <end position="404"/>
    </location>
</feature>
<keyword evidence="3" id="KW-1185">Reference proteome</keyword>
<feature type="compositionally biased region" description="Low complexity" evidence="1">
    <location>
        <begin position="350"/>
        <end position="368"/>
    </location>
</feature>
<dbReference type="Proteomes" id="UP001153069">
    <property type="component" value="Unassembled WGS sequence"/>
</dbReference>
<proteinExistence type="predicted"/>
<name>A0A9N8E7B8_9STRA</name>
<feature type="compositionally biased region" description="Low complexity" evidence="1">
    <location>
        <begin position="288"/>
        <end position="300"/>
    </location>
</feature>
<feature type="compositionally biased region" description="Gly residues" evidence="1">
    <location>
        <begin position="673"/>
        <end position="683"/>
    </location>
</feature>
<feature type="compositionally biased region" description="Polar residues" evidence="1">
    <location>
        <begin position="878"/>
        <end position="891"/>
    </location>
</feature>
<evidence type="ECO:0000313" key="3">
    <source>
        <dbReference type="Proteomes" id="UP001153069"/>
    </source>
</evidence>
<organism evidence="2 3">
    <name type="scientific">Seminavis robusta</name>
    <dbReference type="NCBI Taxonomy" id="568900"/>
    <lineage>
        <taxon>Eukaryota</taxon>
        <taxon>Sar</taxon>
        <taxon>Stramenopiles</taxon>
        <taxon>Ochrophyta</taxon>
        <taxon>Bacillariophyta</taxon>
        <taxon>Bacillariophyceae</taxon>
        <taxon>Bacillariophycidae</taxon>
        <taxon>Naviculales</taxon>
        <taxon>Naviculaceae</taxon>
        <taxon>Seminavis</taxon>
    </lineage>
</organism>
<feature type="region of interest" description="Disordered" evidence="1">
    <location>
        <begin position="416"/>
        <end position="493"/>
    </location>
</feature>